<keyword evidence="4 6" id="KW-1133">Transmembrane helix</keyword>
<dbReference type="InterPro" id="IPR002797">
    <property type="entry name" value="Polysacc_synth"/>
</dbReference>
<keyword evidence="8" id="KW-1185">Reference proteome</keyword>
<evidence type="ECO:0000256" key="2">
    <source>
        <dbReference type="ARBA" id="ARBA00022475"/>
    </source>
</evidence>
<feature type="transmembrane region" description="Helical" evidence="6">
    <location>
        <begin position="279"/>
        <end position="299"/>
    </location>
</feature>
<feature type="transmembrane region" description="Helical" evidence="6">
    <location>
        <begin position="253"/>
        <end position="273"/>
    </location>
</feature>
<evidence type="ECO:0000313" key="8">
    <source>
        <dbReference type="Proteomes" id="UP000332487"/>
    </source>
</evidence>
<dbReference type="Proteomes" id="UP000332487">
    <property type="component" value="Unassembled WGS sequence"/>
</dbReference>
<reference evidence="7 8" key="1">
    <citation type="journal article" date="2009" name="Genome Biol.">
        <title>Community-wide analysis of microbial genome sequence signatures.</title>
        <authorList>
            <person name="Dick G.J."/>
            <person name="Andersson A.F."/>
            <person name="Baker B.J."/>
            <person name="Simmons S.L."/>
            <person name="Thomas B.C."/>
            <person name="Yelton A.P."/>
            <person name="Banfield J.F."/>
        </authorList>
    </citation>
    <scope>NUCLEOTIDE SEQUENCE [LARGE SCALE GENOMIC DNA]</scope>
    <source>
        <strain evidence="7">ARMAN-2</strain>
    </source>
</reference>
<dbReference type="AlphaFoldDB" id="C7DIP2"/>
<feature type="transmembrane region" description="Helical" evidence="6">
    <location>
        <begin position="410"/>
        <end position="430"/>
    </location>
</feature>
<keyword evidence="2" id="KW-1003">Cell membrane</keyword>
<feature type="transmembrane region" description="Helical" evidence="6">
    <location>
        <begin position="140"/>
        <end position="161"/>
    </location>
</feature>
<keyword evidence="3 6" id="KW-0812">Transmembrane</keyword>
<accession>C7DIP2</accession>
<feature type="transmembrane region" description="Helical" evidence="6">
    <location>
        <begin position="168"/>
        <end position="187"/>
    </location>
</feature>
<protein>
    <submittedName>
        <fullName evidence="7">Polysaccharide biosynthesis protein</fullName>
    </submittedName>
</protein>
<feature type="transmembrane region" description="Helical" evidence="6">
    <location>
        <begin position="311"/>
        <end position="332"/>
    </location>
</feature>
<gene>
    <name evidence="7" type="ORF">UNLARM2_0929</name>
</gene>
<feature type="transmembrane region" description="Helical" evidence="6">
    <location>
        <begin position="386"/>
        <end position="404"/>
    </location>
</feature>
<dbReference type="PANTHER" id="PTHR30250:SF11">
    <property type="entry name" value="O-ANTIGEN TRANSPORTER-RELATED"/>
    <property type="match status" value="1"/>
</dbReference>
<comment type="subcellular location">
    <subcellularLocation>
        <location evidence="1">Cell membrane</location>
        <topology evidence="1">Multi-pass membrane protein</topology>
    </subcellularLocation>
</comment>
<reference evidence="7 8" key="2">
    <citation type="journal article" date="2010" name="Proc. Natl. Acad. Sci. U.S.A.">
        <title>Enigmatic, ultrasmall, uncultivated Archaea.</title>
        <authorList>
            <person name="Baker B.J."/>
            <person name="Comolli L.R."/>
            <person name="Dick G.J."/>
            <person name="Hauser L.J."/>
            <person name="Hyatt D."/>
            <person name="Dill B.D."/>
            <person name="Land M.L."/>
            <person name="Verberkmoes N.C."/>
            <person name="Hettich R.L."/>
            <person name="Banfield J.F."/>
        </authorList>
    </citation>
    <scope>NUCLEOTIDE SEQUENCE [LARGE SCALE GENOMIC DNA]</scope>
    <source>
        <strain evidence="7">ARMAN-2</strain>
    </source>
</reference>
<name>C7DIP2_MICA2</name>
<dbReference type="GO" id="GO:0005886">
    <property type="term" value="C:plasma membrane"/>
    <property type="evidence" value="ECO:0007669"/>
    <property type="project" value="UniProtKB-SubCell"/>
</dbReference>
<feature type="transmembrane region" description="Helical" evidence="6">
    <location>
        <begin position="193"/>
        <end position="215"/>
    </location>
</feature>
<evidence type="ECO:0000256" key="3">
    <source>
        <dbReference type="ARBA" id="ARBA00022692"/>
    </source>
</evidence>
<evidence type="ECO:0000313" key="7">
    <source>
        <dbReference type="EMBL" id="EET89816.1"/>
    </source>
</evidence>
<feature type="transmembrane region" description="Helical" evidence="6">
    <location>
        <begin position="102"/>
        <end position="120"/>
    </location>
</feature>
<feature type="transmembrane region" description="Helical" evidence="6">
    <location>
        <begin position="34"/>
        <end position="52"/>
    </location>
</feature>
<keyword evidence="5 6" id="KW-0472">Membrane</keyword>
<feature type="transmembrane region" description="Helical" evidence="6">
    <location>
        <begin position="442"/>
        <end position="460"/>
    </location>
</feature>
<evidence type="ECO:0000256" key="5">
    <source>
        <dbReference type="ARBA" id="ARBA00023136"/>
    </source>
</evidence>
<dbReference type="PANTHER" id="PTHR30250">
    <property type="entry name" value="PST FAMILY PREDICTED COLANIC ACID TRANSPORTER"/>
    <property type="match status" value="1"/>
</dbReference>
<sequence length="527" mass="56730">MAKNLNTMEDQEQTISEISVAAANTTTFILGSKVISFLFLGIAFIAIARLLGPSVYGIYVMATFAAGIFGSAGSFGIGTTLNKFGAEHKGNAQKLSELTSNGMFVLMVFGIVLSAVLFLLSEPIAFYTLHNGGLAYAFRGISVTVLISMMFGASYAILIGVGKGLQAAIAIVVESVFQSVIGISLAFMHFGAIAPIIGLISGLAAGLLLGLYYIFHDGGVRLIRPEFNKIKGILSFSTPIALSNIFNVIVNNLSLFVLGIFTTSFVIGNFGIATKVNSLFDIVLGSIGVSLLPAFTTVMKHNKIAERTGRFYSYSVYIAFLIMSPVIFLVAFLAKPFSYVAFSSAYSTAPGYILLMSVGVLIFIAGSYANSLLVSAGRVKEVLKNNLMVSAIEVVLLVLLVPAFKGMGLALLLFIIYPFLIDIFFIRSIRRIFKFSMHVRKVAMIMVADLITMVFIYPLILVFGGMYIPLIIVSAVVVIIVYPQMAALLGGINKRDIKLIGDTVEKVPVVGLLLGILLRYTDIMARD</sequence>
<dbReference type="InterPro" id="IPR050833">
    <property type="entry name" value="Poly_Biosynth_Transport"/>
</dbReference>
<evidence type="ECO:0000256" key="6">
    <source>
        <dbReference type="SAM" id="Phobius"/>
    </source>
</evidence>
<dbReference type="EMBL" id="GG697241">
    <property type="protein sequence ID" value="EET89816.1"/>
    <property type="molecule type" value="Genomic_DNA"/>
</dbReference>
<feature type="transmembrane region" description="Helical" evidence="6">
    <location>
        <begin position="58"/>
        <end position="81"/>
    </location>
</feature>
<feature type="transmembrane region" description="Helical" evidence="6">
    <location>
        <begin position="352"/>
        <end position="374"/>
    </location>
</feature>
<feature type="transmembrane region" description="Helical" evidence="6">
    <location>
        <begin position="466"/>
        <end position="489"/>
    </location>
</feature>
<evidence type="ECO:0000256" key="4">
    <source>
        <dbReference type="ARBA" id="ARBA00022989"/>
    </source>
</evidence>
<evidence type="ECO:0000256" key="1">
    <source>
        <dbReference type="ARBA" id="ARBA00004651"/>
    </source>
</evidence>
<organism evidence="7 8">
    <name type="scientific">Candidatus Micrarchaeum acidiphilum ARMAN-2</name>
    <dbReference type="NCBI Taxonomy" id="425595"/>
    <lineage>
        <taxon>Archaea</taxon>
        <taxon>Candidatus Micrarchaeota</taxon>
        <taxon>Candidatus Micrarchaeia</taxon>
        <taxon>Candidatus Micrarchaeales</taxon>
        <taxon>Candidatus Micrarchaeaceae</taxon>
        <taxon>Candidatus Micrarchaeum</taxon>
    </lineage>
</organism>
<proteinExistence type="predicted"/>
<dbReference type="Pfam" id="PF01943">
    <property type="entry name" value="Polysacc_synt"/>
    <property type="match status" value="1"/>
</dbReference>